<protein>
    <submittedName>
        <fullName evidence="2">Uncharacterized protein</fullName>
    </submittedName>
</protein>
<sequence length="149" mass="16368">MNKSRNVSTRWNLPSLVLRPLVVLNAGLLALMLGLLIWGTVDGWIFEASGTGAGRRMRLEQVSLVAVFLSVGIVWAMGRPGAARTRRAAKRSAWWDRVHSAIRLAASNGDGGRKSIGLHLLEQLIEDPDGTMQDRRMLREVTVTLKAQG</sequence>
<keyword evidence="1" id="KW-1133">Transmembrane helix</keyword>
<comment type="caution">
    <text evidence="2">The sequence shown here is derived from an EMBL/GenBank/DDBJ whole genome shotgun (WGS) entry which is preliminary data.</text>
</comment>
<keyword evidence="3" id="KW-1185">Reference proteome</keyword>
<evidence type="ECO:0000313" key="3">
    <source>
        <dbReference type="Proteomes" id="UP001139502"/>
    </source>
</evidence>
<accession>A0A9X2HIB6</accession>
<evidence type="ECO:0000313" key="2">
    <source>
        <dbReference type="EMBL" id="MCP3424813.1"/>
    </source>
</evidence>
<evidence type="ECO:0000256" key="1">
    <source>
        <dbReference type="SAM" id="Phobius"/>
    </source>
</evidence>
<feature type="transmembrane region" description="Helical" evidence="1">
    <location>
        <begin position="21"/>
        <end position="41"/>
    </location>
</feature>
<dbReference type="EMBL" id="JANAFB010000003">
    <property type="protein sequence ID" value="MCP3424813.1"/>
    <property type="molecule type" value="Genomic_DNA"/>
</dbReference>
<keyword evidence="1" id="KW-0472">Membrane</keyword>
<dbReference type="AlphaFoldDB" id="A0A9X2HIB6"/>
<feature type="transmembrane region" description="Helical" evidence="1">
    <location>
        <begin position="61"/>
        <end position="78"/>
    </location>
</feature>
<gene>
    <name evidence="2" type="ORF">NBM05_01890</name>
</gene>
<dbReference type="RefSeq" id="WP_254164730.1">
    <property type="nucleotide sequence ID" value="NZ_JANAFB010000003.1"/>
</dbReference>
<organism evidence="2 3">
    <name type="scientific">Rothia santali</name>
    <dbReference type="NCBI Taxonomy" id="2949643"/>
    <lineage>
        <taxon>Bacteria</taxon>
        <taxon>Bacillati</taxon>
        <taxon>Actinomycetota</taxon>
        <taxon>Actinomycetes</taxon>
        <taxon>Micrococcales</taxon>
        <taxon>Micrococcaceae</taxon>
        <taxon>Rothia</taxon>
    </lineage>
</organism>
<reference evidence="2" key="1">
    <citation type="submission" date="2022-06" db="EMBL/GenBank/DDBJ databases">
        <title>Rothia sp. isolated from sandalwood seedling.</title>
        <authorList>
            <person name="Tuikhar N."/>
            <person name="Kirdat K."/>
            <person name="Thorat V."/>
            <person name="Swetha P."/>
            <person name="Padma S."/>
            <person name="Sundararaj R."/>
            <person name="Yadav A."/>
        </authorList>
    </citation>
    <scope>NUCLEOTIDE SEQUENCE</scope>
    <source>
        <strain evidence="2">AR01</strain>
    </source>
</reference>
<dbReference type="Proteomes" id="UP001139502">
    <property type="component" value="Unassembled WGS sequence"/>
</dbReference>
<name>A0A9X2HIB6_9MICC</name>
<proteinExistence type="predicted"/>
<keyword evidence="1" id="KW-0812">Transmembrane</keyword>